<evidence type="ECO:0000313" key="2">
    <source>
        <dbReference type="EMBL" id="GBL91863.1"/>
    </source>
</evidence>
<sequence length="193" mass="21717">MGSDIRGSRSVEVKSAGGHDCERRGARGRARSSPPLARRIAPPSAINRQTPSEKRQTPVLSHLAKNRPGVVDKKKVRSLTFRSHPPTRASPSSFWLSTRRRGISVIIKLFIVSPLVVGDRLIAGQSLLNLSPRRRNLVVRSWEMFLSCLNNLLGTRRLVSFNGRRCLFKRAALVVFFAELHLLFSQIIYRLIV</sequence>
<evidence type="ECO:0000256" key="1">
    <source>
        <dbReference type="SAM" id="MobiDB-lite"/>
    </source>
</evidence>
<evidence type="ECO:0000313" key="3">
    <source>
        <dbReference type="Proteomes" id="UP000499080"/>
    </source>
</evidence>
<dbReference type="Proteomes" id="UP000499080">
    <property type="component" value="Unassembled WGS sequence"/>
</dbReference>
<dbReference type="EMBL" id="BGPR01000082">
    <property type="protein sequence ID" value="GBL91863.1"/>
    <property type="molecule type" value="Genomic_DNA"/>
</dbReference>
<gene>
    <name evidence="2" type="ORF">AVEN_172780_1</name>
</gene>
<feature type="region of interest" description="Disordered" evidence="1">
    <location>
        <begin position="1"/>
        <end position="67"/>
    </location>
</feature>
<comment type="caution">
    <text evidence="2">The sequence shown here is derived from an EMBL/GenBank/DDBJ whole genome shotgun (WGS) entry which is preliminary data.</text>
</comment>
<dbReference type="OrthoDB" id="10639787at2759"/>
<accession>A0A4Y2BIU2</accession>
<proteinExistence type="predicted"/>
<protein>
    <submittedName>
        <fullName evidence="2">Uncharacterized protein</fullName>
    </submittedName>
</protein>
<dbReference type="AlphaFoldDB" id="A0A4Y2BIU2"/>
<reference evidence="2 3" key="1">
    <citation type="journal article" date="2019" name="Sci. Rep.">
        <title>Orb-weaving spider Araneus ventricosus genome elucidates the spidroin gene catalogue.</title>
        <authorList>
            <person name="Kono N."/>
            <person name="Nakamura H."/>
            <person name="Ohtoshi R."/>
            <person name="Moran D.A.P."/>
            <person name="Shinohara A."/>
            <person name="Yoshida Y."/>
            <person name="Fujiwara M."/>
            <person name="Mori M."/>
            <person name="Tomita M."/>
            <person name="Arakawa K."/>
        </authorList>
    </citation>
    <scope>NUCLEOTIDE SEQUENCE [LARGE SCALE GENOMIC DNA]</scope>
</reference>
<keyword evidence="3" id="KW-1185">Reference proteome</keyword>
<name>A0A4Y2BIU2_ARAVE</name>
<feature type="compositionally biased region" description="Basic and acidic residues" evidence="1">
    <location>
        <begin position="1"/>
        <end position="25"/>
    </location>
</feature>
<organism evidence="2 3">
    <name type="scientific">Araneus ventricosus</name>
    <name type="common">Orbweaver spider</name>
    <name type="synonym">Epeira ventricosa</name>
    <dbReference type="NCBI Taxonomy" id="182803"/>
    <lineage>
        <taxon>Eukaryota</taxon>
        <taxon>Metazoa</taxon>
        <taxon>Ecdysozoa</taxon>
        <taxon>Arthropoda</taxon>
        <taxon>Chelicerata</taxon>
        <taxon>Arachnida</taxon>
        <taxon>Araneae</taxon>
        <taxon>Araneomorphae</taxon>
        <taxon>Entelegynae</taxon>
        <taxon>Araneoidea</taxon>
        <taxon>Araneidae</taxon>
        <taxon>Araneus</taxon>
    </lineage>
</organism>